<keyword evidence="1" id="KW-0472">Membrane</keyword>
<feature type="transmembrane region" description="Helical" evidence="1">
    <location>
        <begin position="66"/>
        <end position="86"/>
    </location>
</feature>
<accession>A0ABU5ZFJ7</accession>
<reference evidence="2" key="1">
    <citation type="submission" date="2023-12" db="EMBL/GenBank/DDBJ databases">
        <title>Fervidustalea candida gen. nov., sp. nov., a novel member of the family Paenibacillaceae isolated from a geothermal area.</title>
        <authorList>
            <person name="Li W.-J."/>
            <person name="Jiao J.-Y."/>
            <person name="Chen Y."/>
        </authorList>
    </citation>
    <scope>NUCLEOTIDE SEQUENCE</scope>
    <source>
        <strain evidence="2">SYSU GA230002</strain>
    </source>
</reference>
<sequence>MIQLVIAALLIFVLIFGIGFILNMLLKTTWLPIYGYLVLLAVLLYMNWDKQGSILQSAASYTYVDYIPAVGGLVGAIMSGWTIGTLRSKGYKMF</sequence>
<comment type="caution">
    <text evidence="2">The sequence shown here is derived from an EMBL/GenBank/DDBJ whole genome shotgun (WGS) entry which is preliminary data.</text>
</comment>
<keyword evidence="3" id="KW-1185">Reference proteome</keyword>
<gene>
    <name evidence="2" type="ORF">VF724_02205</name>
</gene>
<evidence type="ECO:0000256" key="1">
    <source>
        <dbReference type="SAM" id="Phobius"/>
    </source>
</evidence>
<evidence type="ECO:0000313" key="3">
    <source>
        <dbReference type="Proteomes" id="UP001310386"/>
    </source>
</evidence>
<keyword evidence="1" id="KW-1133">Transmembrane helix</keyword>
<dbReference type="EMBL" id="JAYJLD010000002">
    <property type="protein sequence ID" value="MEB3100471.1"/>
    <property type="molecule type" value="Genomic_DNA"/>
</dbReference>
<dbReference type="Proteomes" id="UP001310386">
    <property type="component" value="Unassembled WGS sequence"/>
</dbReference>
<dbReference type="InterPro" id="IPR025917">
    <property type="entry name" value="YuiB"/>
</dbReference>
<protein>
    <submittedName>
        <fullName evidence="2">YuiB family protein</fullName>
    </submittedName>
</protein>
<proteinExistence type="predicted"/>
<evidence type="ECO:0000313" key="2">
    <source>
        <dbReference type="EMBL" id="MEB3100471.1"/>
    </source>
</evidence>
<feature type="transmembrane region" description="Helical" evidence="1">
    <location>
        <begin position="29"/>
        <end position="46"/>
    </location>
</feature>
<dbReference type="RefSeq" id="WP_371752581.1">
    <property type="nucleotide sequence ID" value="NZ_JAYJLD010000002.1"/>
</dbReference>
<name>A0ABU5ZFJ7_9BACL</name>
<keyword evidence="1" id="KW-0812">Transmembrane</keyword>
<organism evidence="2 3">
    <name type="scientific">Ferviditalea candida</name>
    <dbReference type="NCBI Taxonomy" id="3108399"/>
    <lineage>
        <taxon>Bacteria</taxon>
        <taxon>Bacillati</taxon>
        <taxon>Bacillota</taxon>
        <taxon>Bacilli</taxon>
        <taxon>Bacillales</taxon>
        <taxon>Paenibacillaceae</taxon>
        <taxon>Ferviditalea</taxon>
    </lineage>
</organism>
<dbReference type="Pfam" id="PF14068">
    <property type="entry name" value="YuiB"/>
    <property type="match status" value="1"/>
</dbReference>
<feature type="transmembrane region" description="Helical" evidence="1">
    <location>
        <begin position="6"/>
        <end position="22"/>
    </location>
</feature>